<accession>A0AAN7KB34</accession>
<feature type="compositionally biased region" description="Polar residues" evidence="1">
    <location>
        <begin position="275"/>
        <end position="302"/>
    </location>
</feature>
<evidence type="ECO:0008006" key="4">
    <source>
        <dbReference type="Google" id="ProtNLM"/>
    </source>
</evidence>
<feature type="compositionally biased region" description="Basic and acidic residues" evidence="1">
    <location>
        <begin position="190"/>
        <end position="200"/>
    </location>
</feature>
<sequence length="501" mass="54985">MLHSSLRDHGVLRKQAATKSEHSIPLINRSEVLSSFSGWLGALGVFMDRSSEKMGETRADLASSAGLEASISSIRLETGTLSWENFCLSPNKYLQEVEKCATPGSVAQKKAYFEAHHKNINAARKMEMPIDQENQVGVFGRIRSARADSRNLIDDRDGAGYLTDLSEIPNSSERAIDNEDASGEICTDPDGMKEGKEESKPGNCPEGNSLQEQEEEQEVPKGSLELLEELKKDSETEPRVSLNRSNGHCNLNLQKTPKTNPNKDDSRSAARNRPGGSTMTRPTASKSPVGSGSMVSLNMSKSTAERGQKRTVFPRSLHMSMRLEGAQKSTTPSVSVNQMRKSLIMERIGDKDIVKRMLRFPRSSPQEGSRLHRPAPSVTVDPKASASVVNRKESASASGRAGAAVRRPSPSAGMPSLGSGCSNEREGKTKELLQKKLGEKSTRKLGGMRSQQKSKDEKDAGNDKQRKNLNFKATPLPSFYRESSKQKNIIRQEGYKSEIHQ</sequence>
<feature type="compositionally biased region" description="Basic and acidic residues" evidence="1">
    <location>
        <begin position="228"/>
        <end position="238"/>
    </location>
</feature>
<evidence type="ECO:0000313" key="2">
    <source>
        <dbReference type="EMBL" id="KAK4765508.1"/>
    </source>
</evidence>
<proteinExistence type="predicted"/>
<dbReference type="Proteomes" id="UP001346149">
    <property type="component" value="Unassembled WGS sequence"/>
</dbReference>
<feature type="compositionally biased region" description="Polar residues" evidence="1">
    <location>
        <begin position="242"/>
        <end position="260"/>
    </location>
</feature>
<dbReference type="PANTHER" id="PTHR47286">
    <property type="entry name" value="F3I6.9 PROTEIN"/>
    <property type="match status" value="1"/>
</dbReference>
<dbReference type="AlphaFoldDB" id="A0AAN7KB34"/>
<keyword evidence="3" id="KW-1185">Reference proteome</keyword>
<feature type="compositionally biased region" description="Basic and acidic residues" evidence="1">
    <location>
        <begin position="453"/>
        <end position="466"/>
    </location>
</feature>
<protein>
    <recommendedName>
        <fullName evidence="4">Protein WVD2-like 7</fullName>
    </recommendedName>
</protein>
<feature type="region of interest" description="Disordered" evidence="1">
    <location>
        <begin position="170"/>
        <end position="315"/>
    </location>
</feature>
<evidence type="ECO:0000313" key="3">
    <source>
        <dbReference type="Proteomes" id="UP001346149"/>
    </source>
</evidence>
<comment type="caution">
    <text evidence="2">The sequence shown here is derived from an EMBL/GenBank/DDBJ whole genome shotgun (WGS) entry which is preliminary data.</text>
</comment>
<reference evidence="2 3" key="1">
    <citation type="journal article" date="2023" name="Hortic Res">
        <title>Pangenome of water caltrop reveals structural variations and asymmetric subgenome divergence after allopolyploidization.</title>
        <authorList>
            <person name="Zhang X."/>
            <person name="Chen Y."/>
            <person name="Wang L."/>
            <person name="Yuan Y."/>
            <person name="Fang M."/>
            <person name="Shi L."/>
            <person name="Lu R."/>
            <person name="Comes H.P."/>
            <person name="Ma Y."/>
            <person name="Chen Y."/>
            <person name="Huang G."/>
            <person name="Zhou Y."/>
            <person name="Zheng Z."/>
            <person name="Qiu Y."/>
        </authorList>
    </citation>
    <scope>NUCLEOTIDE SEQUENCE [LARGE SCALE GENOMIC DNA]</scope>
    <source>
        <strain evidence="2">F231</strain>
    </source>
</reference>
<name>A0AAN7KB34_TRANT</name>
<feature type="compositionally biased region" description="Low complexity" evidence="1">
    <location>
        <begin position="395"/>
        <end position="412"/>
    </location>
</feature>
<dbReference type="EMBL" id="JAXQNO010000023">
    <property type="protein sequence ID" value="KAK4765508.1"/>
    <property type="molecule type" value="Genomic_DNA"/>
</dbReference>
<gene>
    <name evidence="2" type="ORF">SAY86_026598</name>
</gene>
<organism evidence="2 3">
    <name type="scientific">Trapa natans</name>
    <name type="common">Water chestnut</name>
    <dbReference type="NCBI Taxonomy" id="22666"/>
    <lineage>
        <taxon>Eukaryota</taxon>
        <taxon>Viridiplantae</taxon>
        <taxon>Streptophyta</taxon>
        <taxon>Embryophyta</taxon>
        <taxon>Tracheophyta</taxon>
        <taxon>Spermatophyta</taxon>
        <taxon>Magnoliopsida</taxon>
        <taxon>eudicotyledons</taxon>
        <taxon>Gunneridae</taxon>
        <taxon>Pentapetalae</taxon>
        <taxon>rosids</taxon>
        <taxon>malvids</taxon>
        <taxon>Myrtales</taxon>
        <taxon>Lythraceae</taxon>
        <taxon>Trapa</taxon>
    </lineage>
</organism>
<feature type="compositionally biased region" description="Basic and acidic residues" evidence="1">
    <location>
        <begin position="423"/>
        <end position="442"/>
    </location>
</feature>
<feature type="region of interest" description="Disordered" evidence="1">
    <location>
        <begin position="358"/>
        <end position="501"/>
    </location>
</feature>
<dbReference type="PANTHER" id="PTHR47286:SF2">
    <property type="entry name" value="F3I6.9 PROTEIN"/>
    <property type="match status" value="1"/>
</dbReference>
<evidence type="ECO:0000256" key="1">
    <source>
        <dbReference type="SAM" id="MobiDB-lite"/>
    </source>
</evidence>